<sequence length="107" mass="12271">MLGILSVYPSSTGQSIEELYLSANVFLERGAMFHYDEPLCLPDIPCFTTRCVALIADQVPIWTHSCEVHRRPDVHAVVVKQNGYHIACFNLTLIKKNRPRKRRFNVN</sequence>
<dbReference type="Proteomes" id="UP000314982">
    <property type="component" value="Unassembled WGS sequence"/>
</dbReference>
<reference evidence="1" key="2">
    <citation type="submission" date="2025-08" db="UniProtKB">
        <authorList>
            <consortium name="Ensembl"/>
        </authorList>
    </citation>
    <scope>IDENTIFICATION</scope>
</reference>
<reference evidence="2" key="1">
    <citation type="submission" date="2018-06" db="EMBL/GenBank/DDBJ databases">
        <title>Genome assembly of Danube salmon.</title>
        <authorList>
            <person name="Macqueen D.J."/>
            <person name="Gundappa M.K."/>
        </authorList>
    </citation>
    <scope>NUCLEOTIDE SEQUENCE [LARGE SCALE GENOMIC DNA]</scope>
</reference>
<protein>
    <submittedName>
        <fullName evidence="1">Uncharacterized protein</fullName>
    </submittedName>
</protein>
<organism evidence="1 2">
    <name type="scientific">Hucho hucho</name>
    <name type="common">huchen</name>
    <dbReference type="NCBI Taxonomy" id="62062"/>
    <lineage>
        <taxon>Eukaryota</taxon>
        <taxon>Metazoa</taxon>
        <taxon>Chordata</taxon>
        <taxon>Craniata</taxon>
        <taxon>Vertebrata</taxon>
        <taxon>Euteleostomi</taxon>
        <taxon>Actinopterygii</taxon>
        <taxon>Neopterygii</taxon>
        <taxon>Teleostei</taxon>
        <taxon>Protacanthopterygii</taxon>
        <taxon>Salmoniformes</taxon>
        <taxon>Salmonidae</taxon>
        <taxon>Salmoninae</taxon>
        <taxon>Hucho</taxon>
    </lineage>
</organism>
<proteinExistence type="predicted"/>
<reference evidence="1" key="3">
    <citation type="submission" date="2025-09" db="UniProtKB">
        <authorList>
            <consortium name="Ensembl"/>
        </authorList>
    </citation>
    <scope>IDENTIFICATION</scope>
</reference>
<dbReference type="Gene3D" id="2.60.40.770">
    <property type="match status" value="1"/>
</dbReference>
<evidence type="ECO:0000313" key="1">
    <source>
        <dbReference type="Ensembl" id="ENSHHUP00000042341.1"/>
    </source>
</evidence>
<dbReference type="AlphaFoldDB" id="A0A4W5MTM0"/>
<dbReference type="Ensembl" id="ENSHHUT00000043950.1">
    <property type="protein sequence ID" value="ENSHHUP00000042341.1"/>
    <property type="gene ID" value="ENSHHUG00000026089.1"/>
</dbReference>
<name>A0A4W5MTM0_9TELE</name>
<keyword evidence="2" id="KW-1185">Reference proteome</keyword>
<evidence type="ECO:0000313" key="2">
    <source>
        <dbReference type="Proteomes" id="UP000314982"/>
    </source>
</evidence>
<accession>A0A4W5MTM0</accession>